<feature type="transmembrane region" description="Helical" evidence="5">
    <location>
        <begin position="138"/>
        <end position="159"/>
    </location>
</feature>
<feature type="transmembrane region" description="Helical" evidence="5">
    <location>
        <begin position="236"/>
        <end position="257"/>
    </location>
</feature>
<evidence type="ECO:0000256" key="1">
    <source>
        <dbReference type="ARBA" id="ARBA00004141"/>
    </source>
</evidence>
<reference evidence="7 8" key="1">
    <citation type="journal article" date="2021" name="Commun. Biol.">
        <title>The genome of Shorea leprosula (Dipterocarpaceae) highlights the ecological relevance of drought in aseasonal tropical rainforests.</title>
        <authorList>
            <person name="Ng K.K.S."/>
            <person name="Kobayashi M.J."/>
            <person name="Fawcett J.A."/>
            <person name="Hatakeyama M."/>
            <person name="Paape T."/>
            <person name="Ng C.H."/>
            <person name="Ang C.C."/>
            <person name="Tnah L.H."/>
            <person name="Lee C.T."/>
            <person name="Nishiyama T."/>
            <person name="Sese J."/>
            <person name="O'Brien M.J."/>
            <person name="Copetti D."/>
            <person name="Mohd Noor M.I."/>
            <person name="Ong R.C."/>
            <person name="Putra M."/>
            <person name="Sireger I.Z."/>
            <person name="Indrioko S."/>
            <person name="Kosugi Y."/>
            <person name="Izuno A."/>
            <person name="Isagi Y."/>
            <person name="Lee S.L."/>
            <person name="Shimizu K.K."/>
        </authorList>
    </citation>
    <scope>NUCLEOTIDE SEQUENCE [LARGE SCALE GENOMIC DNA]</scope>
    <source>
        <strain evidence="7">214</strain>
    </source>
</reference>
<evidence type="ECO:0000256" key="2">
    <source>
        <dbReference type="ARBA" id="ARBA00022692"/>
    </source>
</evidence>
<evidence type="ECO:0000313" key="8">
    <source>
        <dbReference type="Proteomes" id="UP001054252"/>
    </source>
</evidence>
<dbReference type="Pfam" id="PF00664">
    <property type="entry name" value="ABC_membrane"/>
    <property type="match status" value="1"/>
</dbReference>
<dbReference type="Gene3D" id="1.20.1560.10">
    <property type="entry name" value="ABC transporter type 1, transmembrane domain"/>
    <property type="match status" value="1"/>
</dbReference>
<evidence type="ECO:0000256" key="3">
    <source>
        <dbReference type="ARBA" id="ARBA00022989"/>
    </source>
</evidence>
<dbReference type="AlphaFoldDB" id="A0AAV5KV59"/>
<keyword evidence="2 5" id="KW-0812">Transmembrane</keyword>
<dbReference type="Proteomes" id="UP001054252">
    <property type="component" value="Unassembled WGS sequence"/>
</dbReference>
<name>A0AAV5KV59_9ROSI</name>
<evidence type="ECO:0000256" key="5">
    <source>
        <dbReference type="SAM" id="Phobius"/>
    </source>
</evidence>
<organism evidence="7 8">
    <name type="scientific">Rubroshorea leprosula</name>
    <dbReference type="NCBI Taxonomy" id="152421"/>
    <lineage>
        <taxon>Eukaryota</taxon>
        <taxon>Viridiplantae</taxon>
        <taxon>Streptophyta</taxon>
        <taxon>Embryophyta</taxon>
        <taxon>Tracheophyta</taxon>
        <taxon>Spermatophyta</taxon>
        <taxon>Magnoliopsida</taxon>
        <taxon>eudicotyledons</taxon>
        <taxon>Gunneridae</taxon>
        <taxon>Pentapetalae</taxon>
        <taxon>rosids</taxon>
        <taxon>malvids</taxon>
        <taxon>Malvales</taxon>
        <taxon>Dipterocarpaceae</taxon>
        <taxon>Rubroshorea</taxon>
    </lineage>
</organism>
<protein>
    <recommendedName>
        <fullName evidence="6">ABC transmembrane type-1 domain-containing protein</fullName>
    </recommendedName>
</protein>
<evidence type="ECO:0000259" key="6">
    <source>
        <dbReference type="PROSITE" id="PS50929"/>
    </source>
</evidence>
<feature type="transmembrane region" description="Helical" evidence="5">
    <location>
        <begin position="82"/>
        <end position="105"/>
    </location>
</feature>
<accession>A0AAV5KV59</accession>
<dbReference type="CDD" id="cd18577">
    <property type="entry name" value="ABC_6TM_Pgp_ABCB1_D1_like"/>
    <property type="match status" value="1"/>
</dbReference>
<dbReference type="GO" id="GO:0140359">
    <property type="term" value="F:ABC-type transporter activity"/>
    <property type="evidence" value="ECO:0007669"/>
    <property type="project" value="InterPro"/>
</dbReference>
<dbReference type="SUPFAM" id="SSF90123">
    <property type="entry name" value="ABC transporter transmembrane region"/>
    <property type="match status" value="1"/>
</dbReference>
<comment type="caution">
    <text evidence="7">The sequence shown here is derived from an EMBL/GenBank/DDBJ whole genome shotgun (WGS) entry which is preliminary data.</text>
</comment>
<dbReference type="GO" id="GO:0005886">
    <property type="term" value="C:plasma membrane"/>
    <property type="evidence" value="ECO:0007669"/>
    <property type="project" value="TreeGrafter"/>
</dbReference>
<dbReference type="EMBL" id="BPVZ01000079">
    <property type="protein sequence ID" value="GKV28500.1"/>
    <property type="molecule type" value="Genomic_DNA"/>
</dbReference>
<evidence type="ECO:0000256" key="4">
    <source>
        <dbReference type="ARBA" id="ARBA00023136"/>
    </source>
</evidence>
<dbReference type="PROSITE" id="PS50929">
    <property type="entry name" value="ABC_TM1F"/>
    <property type="match status" value="1"/>
</dbReference>
<gene>
    <name evidence="7" type="ORF">SLEP1_g37545</name>
</gene>
<evidence type="ECO:0000313" key="7">
    <source>
        <dbReference type="EMBL" id="GKV28500.1"/>
    </source>
</evidence>
<dbReference type="InterPro" id="IPR036640">
    <property type="entry name" value="ABC1_TM_sf"/>
</dbReference>
<keyword evidence="8" id="KW-1185">Reference proteome</keyword>
<sequence length="282" mass="30141">MMISRGLFGLSPPHIQPLTPVSEVSEPPESPSPYLEGTAEAAAAAAAQAEAEEEIEEVEEMEPPPAAVPFSRLFACADRLDWTLMIVGSLAAAAHGTALVVYLHYFAKIVHVMAIGGSPPEGGIPVQVERFKELALSIAYIAVGVFVAGWIEVSCWILTGERQTAVIRSKYVQVLLNQDMSFFDTYGNNGDIVSQVLSDVLLIQSALSEKVGNYIHNMATFFGGLVIGFVNCWQVALITLATGPFIVAAGGVSNIFLHRLAENIQDAYAEAASIAEQVFPSS</sequence>
<dbReference type="PANTHER" id="PTHR24222">
    <property type="entry name" value="ABC TRANSPORTER B FAMILY"/>
    <property type="match status" value="1"/>
</dbReference>
<comment type="subcellular location">
    <subcellularLocation>
        <location evidence="1">Membrane</location>
        <topology evidence="1">Multi-pass membrane protein</topology>
    </subcellularLocation>
</comment>
<keyword evidence="4 5" id="KW-0472">Membrane</keyword>
<feature type="transmembrane region" description="Helical" evidence="5">
    <location>
        <begin position="211"/>
        <end position="230"/>
    </location>
</feature>
<dbReference type="InterPro" id="IPR039421">
    <property type="entry name" value="Type_1_exporter"/>
</dbReference>
<dbReference type="GO" id="GO:0005524">
    <property type="term" value="F:ATP binding"/>
    <property type="evidence" value="ECO:0007669"/>
    <property type="project" value="InterPro"/>
</dbReference>
<proteinExistence type="predicted"/>
<feature type="domain" description="ABC transmembrane type-1" evidence="6">
    <location>
        <begin position="86"/>
        <end position="282"/>
    </location>
</feature>
<dbReference type="InterPro" id="IPR011527">
    <property type="entry name" value="ABC1_TM_dom"/>
</dbReference>
<dbReference type="PANTHER" id="PTHR24222:SF52">
    <property type="entry name" value="ABC TRANSPORTER B FAMILY MEMBER 20-RELATED"/>
    <property type="match status" value="1"/>
</dbReference>
<keyword evidence="3 5" id="KW-1133">Transmembrane helix</keyword>